<comment type="subcellular location">
    <subcellularLocation>
        <location evidence="1">Secreted</location>
    </subcellularLocation>
</comment>
<dbReference type="PROSITE" id="PS51995">
    <property type="entry name" value="ATLF"/>
    <property type="match status" value="1"/>
</dbReference>
<gene>
    <name evidence="5" type="ORF">GC101_25390</name>
</gene>
<keyword evidence="2" id="KW-0964">Secreted</keyword>
<dbReference type="InterPro" id="IPR047568">
    <property type="entry name" value="ATLF-like_dom"/>
</dbReference>
<dbReference type="SUPFAM" id="SSF55486">
    <property type="entry name" value="Metalloproteases ('zincins'), catalytic domain"/>
    <property type="match status" value="1"/>
</dbReference>
<dbReference type="Gene3D" id="3.40.390.10">
    <property type="entry name" value="Collagenase (Catalytic Domain)"/>
    <property type="match status" value="1"/>
</dbReference>
<feature type="chain" id="PRO_5046915361" description="ATLF-like domain-containing protein" evidence="3">
    <location>
        <begin position="20"/>
        <end position="234"/>
    </location>
</feature>
<dbReference type="InterPro" id="IPR014781">
    <property type="entry name" value="Anthrax_toxin_lethal/edema_N/C"/>
</dbReference>
<keyword evidence="3" id="KW-0732">Signal</keyword>
<dbReference type="Proteomes" id="UP000596857">
    <property type="component" value="Unassembled WGS sequence"/>
</dbReference>
<protein>
    <recommendedName>
        <fullName evidence="4">ATLF-like domain-containing protein</fullName>
    </recommendedName>
</protein>
<dbReference type="InterPro" id="IPR024079">
    <property type="entry name" value="MetalloPept_cat_dom_sf"/>
</dbReference>
<accession>A0ABX1YRK0</accession>
<evidence type="ECO:0000256" key="2">
    <source>
        <dbReference type="ARBA" id="ARBA00022525"/>
    </source>
</evidence>
<proteinExistence type="predicted"/>
<evidence type="ECO:0000256" key="1">
    <source>
        <dbReference type="ARBA" id="ARBA00004613"/>
    </source>
</evidence>
<reference evidence="5 6" key="1">
    <citation type="submission" date="2019-10" db="EMBL/GenBank/DDBJ databases">
        <title>Description of Paenibacillus terricola sp. nov.</title>
        <authorList>
            <person name="Carlier A."/>
            <person name="Qi S."/>
        </authorList>
    </citation>
    <scope>NUCLEOTIDE SEQUENCE [LARGE SCALE GENOMIC DNA]</scope>
    <source>
        <strain evidence="5 6">LMG 31459</strain>
    </source>
</reference>
<sequence>MRKLLLKGVMFFLVSLLLASCSTDQEILTEPTDLKLLTNCINNIYVSDKIPQAKINHLGYIIGLLNTLPEEVKTTIVNLNKIIIVPDLNEVSNKSIVEFNNGKYSYEDKDIYVSPSNGNEYTLYGTLLHEIGHAYDKDNMSRKIISNDNQFINIANEEYAKLFNNINYPGATEAFFDHHKTTDEYFAECFRNYFDNQHYSELLKESAPKTYDFIESLFEVNSASELEFCKQKIR</sequence>
<evidence type="ECO:0000259" key="4">
    <source>
        <dbReference type="PROSITE" id="PS51995"/>
    </source>
</evidence>
<dbReference type="Pfam" id="PF07737">
    <property type="entry name" value="ATLF"/>
    <property type="match status" value="1"/>
</dbReference>
<dbReference type="EMBL" id="WHOB01000069">
    <property type="protein sequence ID" value="NOU82204.1"/>
    <property type="molecule type" value="Genomic_DNA"/>
</dbReference>
<dbReference type="RefSeq" id="WP_171719549.1">
    <property type="nucleotide sequence ID" value="NZ_WHOB01000069.1"/>
</dbReference>
<evidence type="ECO:0000313" key="5">
    <source>
        <dbReference type="EMBL" id="NOU82204.1"/>
    </source>
</evidence>
<evidence type="ECO:0000256" key="3">
    <source>
        <dbReference type="SAM" id="SignalP"/>
    </source>
</evidence>
<name>A0ABX1YRK0_9BACL</name>
<comment type="caution">
    <text evidence="5">The sequence shown here is derived from an EMBL/GenBank/DDBJ whole genome shotgun (WGS) entry which is preliminary data.</text>
</comment>
<keyword evidence="6" id="KW-1185">Reference proteome</keyword>
<dbReference type="PROSITE" id="PS51257">
    <property type="entry name" value="PROKAR_LIPOPROTEIN"/>
    <property type="match status" value="1"/>
</dbReference>
<evidence type="ECO:0000313" key="6">
    <source>
        <dbReference type="Proteomes" id="UP000596857"/>
    </source>
</evidence>
<organism evidence="5 6">
    <name type="scientific">Paenibacillus phytohabitans</name>
    <dbReference type="NCBI Taxonomy" id="2654978"/>
    <lineage>
        <taxon>Bacteria</taxon>
        <taxon>Bacillati</taxon>
        <taxon>Bacillota</taxon>
        <taxon>Bacilli</taxon>
        <taxon>Bacillales</taxon>
        <taxon>Paenibacillaceae</taxon>
        <taxon>Paenibacillus</taxon>
    </lineage>
</organism>
<feature type="signal peptide" evidence="3">
    <location>
        <begin position="1"/>
        <end position="19"/>
    </location>
</feature>
<feature type="domain" description="ATLF-like" evidence="4">
    <location>
        <begin position="15"/>
        <end position="219"/>
    </location>
</feature>